<keyword evidence="14" id="KW-1185">Reference proteome</keyword>
<evidence type="ECO:0000256" key="1">
    <source>
        <dbReference type="ARBA" id="ARBA00004571"/>
    </source>
</evidence>
<dbReference type="InterPro" id="IPR000498">
    <property type="entry name" value="OmpA-like_TM_dom"/>
</dbReference>
<protein>
    <submittedName>
        <fullName evidence="13">Outer membrane protein A</fullName>
    </submittedName>
</protein>
<dbReference type="InterPro" id="IPR036737">
    <property type="entry name" value="OmpA-like_sf"/>
</dbReference>
<proteinExistence type="inferred from homology"/>
<sequence length="382" mass="40596">MKKIAKKVGTLSLLGCAMLNGSLAVAEDSGWYGGANLGQSRANIDNARIAAQLRGVGLTSTSIIDNNRDTGFKLYGGYQVNRNFAFEGGYFDLGQFGFTSTTLPLGTLAGNIKLKGLNLDALGILPITDRFSAFGRVGMNYAEARDTFRGTGAVIVLNPTPSKRELNYKFGVGLQYALSPAVGVRAEAERYRINDAVGNRGDIDLISLGLVYRFGVKTPTPVALAPEPQEVAPEPIVVPPPPPPRKVIFAADSSADSLFDFDSSAIKPTGKLAIDKFAEELRGANYAVITVTGHTDRIGSHAYNLKLSTQRAEAVKAYLIESANIPADKISASGVDGAFPLTKPEDCVSPKKAAKKASKELIACLAPDRRVEVEVSATRTAK</sequence>
<dbReference type="PROSITE" id="PS51123">
    <property type="entry name" value="OMPA_2"/>
    <property type="match status" value="1"/>
</dbReference>
<evidence type="ECO:0000256" key="2">
    <source>
        <dbReference type="ARBA" id="ARBA00022448"/>
    </source>
</evidence>
<evidence type="ECO:0000256" key="11">
    <source>
        <dbReference type="SAM" id="SignalP"/>
    </source>
</evidence>
<dbReference type="SUPFAM" id="SSF103088">
    <property type="entry name" value="OmpA-like"/>
    <property type="match status" value="1"/>
</dbReference>
<dbReference type="PANTHER" id="PTHR30329:SF21">
    <property type="entry name" value="LIPOPROTEIN YIAD-RELATED"/>
    <property type="match status" value="1"/>
</dbReference>
<feature type="domain" description="OmpA-like" evidence="12">
    <location>
        <begin position="246"/>
        <end position="379"/>
    </location>
</feature>
<evidence type="ECO:0000313" key="14">
    <source>
        <dbReference type="Proteomes" id="UP000033070"/>
    </source>
</evidence>
<feature type="signal peptide" evidence="11">
    <location>
        <begin position="1"/>
        <end position="26"/>
    </location>
</feature>
<dbReference type="AlphaFoldDB" id="A0A2Z6GB09"/>
<evidence type="ECO:0000313" key="13">
    <source>
        <dbReference type="EMBL" id="BBE50693.1"/>
    </source>
</evidence>
<feature type="chain" id="PRO_5017296868" evidence="11">
    <location>
        <begin position="27"/>
        <end position="382"/>
    </location>
</feature>
<dbReference type="GO" id="GO:0046930">
    <property type="term" value="C:pore complex"/>
    <property type="evidence" value="ECO:0007669"/>
    <property type="project" value="UniProtKB-KW"/>
</dbReference>
<keyword evidence="8" id="KW-0998">Cell outer membrane</keyword>
<dbReference type="GO" id="GO:0015288">
    <property type="term" value="F:porin activity"/>
    <property type="evidence" value="ECO:0007669"/>
    <property type="project" value="UniProtKB-KW"/>
</dbReference>
<dbReference type="GO" id="GO:0009279">
    <property type="term" value="C:cell outer membrane"/>
    <property type="evidence" value="ECO:0007669"/>
    <property type="project" value="UniProtKB-SubCell"/>
</dbReference>
<dbReference type="InterPro" id="IPR011250">
    <property type="entry name" value="OMP/PagP_B-barrel"/>
</dbReference>
<dbReference type="InterPro" id="IPR006665">
    <property type="entry name" value="OmpA-like"/>
</dbReference>
<gene>
    <name evidence="13" type="ORF">OYT1_ch1133</name>
</gene>
<comment type="subcellular location">
    <subcellularLocation>
        <location evidence="1">Cell outer membrane</location>
        <topology evidence="1">Multi-pass membrane protein</topology>
    </subcellularLocation>
</comment>
<organism evidence="13 14">
    <name type="scientific">Ferriphaselus amnicola</name>
    <dbReference type="NCBI Taxonomy" id="1188319"/>
    <lineage>
        <taxon>Bacteria</taxon>
        <taxon>Pseudomonadati</taxon>
        <taxon>Pseudomonadota</taxon>
        <taxon>Betaproteobacteria</taxon>
        <taxon>Nitrosomonadales</taxon>
        <taxon>Gallionellaceae</taxon>
        <taxon>Ferriphaselus</taxon>
    </lineage>
</organism>
<dbReference type="PANTHER" id="PTHR30329">
    <property type="entry name" value="STATOR ELEMENT OF FLAGELLAR MOTOR COMPLEX"/>
    <property type="match status" value="1"/>
</dbReference>
<dbReference type="EMBL" id="AP018738">
    <property type="protein sequence ID" value="BBE50693.1"/>
    <property type="molecule type" value="Genomic_DNA"/>
</dbReference>
<keyword evidence="5" id="KW-0406">Ion transport</keyword>
<keyword evidence="6" id="KW-0626">Porin</keyword>
<evidence type="ECO:0000256" key="3">
    <source>
        <dbReference type="ARBA" id="ARBA00022452"/>
    </source>
</evidence>
<name>A0A2Z6GB09_9PROT</name>
<keyword evidence="3" id="KW-1134">Transmembrane beta strand</keyword>
<keyword evidence="4" id="KW-0812">Transmembrane</keyword>
<dbReference type="GO" id="GO:0006811">
    <property type="term" value="P:monoatomic ion transport"/>
    <property type="evidence" value="ECO:0007669"/>
    <property type="project" value="UniProtKB-KW"/>
</dbReference>
<dbReference type="Pfam" id="PF01389">
    <property type="entry name" value="OmpA_membrane"/>
    <property type="match status" value="1"/>
</dbReference>
<evidence type="ECO:0000256" key="9">
    <source>
        <dbReference type="PROSITE-ProRule" id="PRU00473"/>
    </source>
</evidence>
<dbReference type="SUPFAM" id="SSF56925">
    <property type="entry name" value="OMPA-like"/>
    <property type="match status" value="1"/>
</dbReference>
<dbReference type="InterPro" id="IPR050330">
    <property type="entry name" value="Bact_OuterMem_StrucFunc"/>
</dbReference>
<accession>A0A2Z6GB09</accession>
<keyword evidence="7 9" id="KW-0472">Membrane</keyword>
<evidence type="ECO:0000256" key="10">
    <source>
        <dbReference type="RuleBase" id="RU003859"/>
    </source>
</evidence>
<dbReference type="InterPro" id="IPR006664">
    <property type="entry name" value="OMP_bac"/>
</dbReference>
<evidence type="ECO:0000256" key="7">
    <source>
        <dbReference type="ARBA" id="ARBA00023136"/>
    </source>
</evidence>
<keyword evidence="11" id="KW-0732">Signal</keyword>
<dbReference type="Pfam" id="PF00691">
    <property type="entry name" value="OmpA"/>
    <property type="match status" value="1"/>
</dbReference>
<evidence type="ECO:0000256" key="6">
    <source>
        <dbReference type="ARBA" id="ARBA00023114"/>
    </source>
</evidence>
<evidence type="ECO:0000256" key="4">
    <source>
        <dbReference type="ARBA" id="ARBA00022692"/>
    </source>
</evidence>
<keyword evidence="2" id="KW-0813">Transport</keyword>
<dbReference type="RefSeq" id="WP_197714111.1">
    <property type="nucleotide sequence ID" value="NZ_AP018738.1"/>
</dbReference>
<comment type="similarity">
    <text evidence="10">Belongs to the outer membrane OOP (TC 1.B.6) superfamily.</text>
</comment>
<dbReference type="Proteomes" id="UP000033070">
    <property type="component" value="Chromosome"/>
</dbReference>
<reference evidence="13 14" key="1">
    <citation type="submission" date="2018-06" db="EMBL/GenBank/DDBJ databases">
        <title>OYT1 Genome Sequencing.</title>
        <authorList>
            <person name="Kato S."/>
            <person name="Itoh T."/>
            <person name="Ohkuma M."/>
        </authorList>
    </citation>
    <scope>NUCLEOTIDE SEQUENCE [LARGE SCALE GENOMIC DNA]</scope>
    <source>
        <strain evidence="13 14">OYT1</strain>
    </source>
</reference>
<dbReference type="Gene3D" id="3.30.1330.60">
    <property type="entry name" value="OmpA-like domain"/>
    <property type="match status" value="1"/>
</dbReference>
<dbReference type="KEGG" id="fam:OYT1_ch1133"/>
<dbReference type="PRINTS" id="PR01021">
    <property type="entry name" value="OMPADOMAIN"/>
</dbReference>
<evidence type="ECO:0000256" key="5">
    <source>
        <dbReference type="ARBA" id="ARBA00023065"/>
    </source>
</evidence>
<evidence type="ECO:0000259" key="12">
    <source>
        <dbReference type="PROSITE" id="PS51123"/>
    </source>
</evidence>
<dbReference type="CDD" id="cd07185">
    <property type="entry name" value="OmpA_C-like"/>
    <property type="match status" value="1"/>
</dbReference>
<evidence type="ECO:0000256" key="8">
    <source>
        <dbReference type="ARBA" id="ARBA00023237"/>
    </source>
</evidence>
<dbReference type="STRING" id="1188319.OYT1_02581"/>
<dbReference type="Gene3D" id="2.40.160.20">
    <property type="match status" value="1"/>
</dbReference>